<keyword evidence="1" id="KW-0812">Transmembrane</keyword>
<feature type="transmembrane region" description="Helical" evidence="1">
    <location>
        <begin position="35"/>
        <end position="54"/>
    </location>
</feature>
<organism evidence="2 3">
    <name type="scientific">Celeribacter baekdonensis</name>
    <dbReference type="NCBI Taxonomy" id="875171"/>
    <lineage>
        <taxon>Bacteria</taxon>
        <taxon>Pseudomonadati</taxon>
        <taxon>Pseudomonadota</taxon>
        <taxon>Alphaproteobacteria</taxon>
        <taxon>Rhodobacterales</taxon>
        <taxon>Roseobacteraceae</taxon>
        <taxon>Celeribacter</taxon>
    </lineage>
</organism>
<dbReference type="RefSeq" id="WP_074641506.1">
    <property type="nucleotide sequence ID" value="NZ_FNBL01000001.1"/>
</dbReference>
<gene>
    <name evidence="2" type="ORF">SAMN04488117_101738</name>
</gene>
<evidence type="ECO:0000313" key="2">
    <source>
        <dbReference type="EMBL" id="SDE92269.1"/>
    </source>
</evidence>
<dbReference type="AlphaFoldDB" id="A0A1G7GWG0"/>
<feature type="transmembrane region" description="Helical" evidence="1">
    <location>
        <begin position="12"/>
        <end position="29"/>
    </location>
</feature>
<evidence type="ECO:0000313" key="3">
    <source>
        <dbReference type="Proteomes" id="UP000182284"/>
    </source>
</evidence>
<keyword evidence="1" id="KW-1133">Transmembrane helix</keyword>
<name>A0A1G7GWG0_9RHOB</name>
<keyword evidence="1" id="KW-0472">Membrane</keyword>
<dbReference type="EMBL" id="FNBL01000001">
    <property type="protein sequence ID" value="SDE92269.1"/>
    <property type="molecule type" value="Genomic_DNA"/>
</dbReference>
<evidence type="ECO:0000256" key="1">
    <source>
        <dbReference type="SAM" id="Phobius"/>
    </source>
</evidence>
<accession>A0A1G7GWG0</accession>
<sequence>MIETTLLRHERHLKNLALLLGVASTVAIVQNWYPLNLFLSLPFCLIWLGMGWLHSERQLKWINILFAAFYVYGIGRYLVLGA</sequence>
<proteinExistence type="predicted"/>
<feature type="transmembrane region" description="Helical" evidence="1">
    <location>
        <begin position="61"/>
        <end position="79"/>
    </location>
</feature>
<protein>
    <submittedName>
        <fullName evidence="2">Uncharacterized protein</fullName>
    </submittedName>
</protein>
<dbReference type="Proteomes" id="UP000182284">
    <property type="component" value="Unassembled WGS sequence"/>
</dbReference>
<reference evidence="2 3" key="1">
    <citation type="submission" date="2016-10" db="EMBL/GenBank/DDBJ databases">
        <authorList>
            <person name="de Groot N.N."/>
        </authorList>
    </citation>
    <scope>NUCLEOTIDE SEQUENCE [LARGE SCALE GENOMIC DNA]</scope>
    <source>
        <strain evidence="2 3">DSM 27375</strain>
    </source>
</reference>
<dbReference type="OrthoDB" id="6401329at2"/>